<dbReference type="Proteomes" id="UP000799777">
    <property type="component" value="Unassembled WGS sequence"/>
</dbReference>
<sequence>PQAKSIRLLHLQPGDDDELITCALIVVDGYQSAPAYSAISYCWGDPEDIKDLWCNGVRVAITTSLWDVLHRIRHSTLSQMIWADAVCINQNNNLERNQQVSVMRQIYHHASRIFVWAG</sequence>
<comment type="caution">
    <text evidence="2">The sequence shown here is derived from an EMBL/GenBank/DDBJ whole genome shotgun (WGS) entry which is preliminary data.</text>
</comment>
<evidence type="ECO:0000313" key="2">
    <source>
        <dbReference type="EMBL" id="KAF2035162.1"/>
    </source>
</evidence>
<name>A0A9P4LSW7_9PLEO</name>
<dbReference type="AlphaFoldDB" id="A0A9P4LSW7"/>
<dbReference type="EMBL" id="ML978158">
    <property type="protein sequence ID" value="KAF2035162.1"/>
    <property type="molecule type" value="Genomic_DNA"/>
</dbReference>
<evidence type="ECO:0000313" key="3">
    <source>
        <dbReference type="Proteomes" id="UP000799777"/>
    </source>
</evidence>
<feature type="domain" description="Heterokaryon incompatibility" evidence="1">
    <location>
        <begin position="36"/>
        <end position="118"/>
    </location>
</feature>
<dbReference type="PANTHER" id="PTHR24148:SF73">
    <property type="entry name" value="HET DOMAIN PROTEIN (AFU_ORTHOLOGUE AFUA_8G01020)"/>
    <property type="match status" value="1"/>
</dbReference>
<keyword evidence="3" id="KW-1185">Reference proteome</keyword>
<dbReference type="Pfam" id="PF06985">
    <property type="entry name" value="HET"/>
    <property type="match status" value="1"/>
</dbReference>
<feature type="non-terminal residue" evidence="2">
    <location>
        <position position="118"/>
    </location>
</feature>
<gene>
    <name evidence="2" type="ORF">EK21DRAFT_45617</name>
</gene>
<protein>
    <submittedName>
        <fullName evidence="2">HET-domain-containing protein</fullName>
    </submittedName>
</protein>
<dbReference type="InterPro" id="IPR052895">
    <property type="entry name" value="HetReg/Transcr_Mod"/>
</dbReference>
<reference evidence="2" key="1">
    <citation type="journal article" date="2020" name="Stud. Mycol.">
        <title>101 Dothideomycetes genomes: a test case for predicting lifestyles and emergence of pathogens.</title>
        <authorList>
            <person name="Haridas S."/>
            <person name="Albert R."/>
            <person name="Binder M."/>
            <person name="Bloem J."/>
            <person name="Labutti K."/>
            <person name="Salamov A."/>
            <person name="Andreopoulos B."/>
            <person name="Baker S."/>
            <person name="Barry K."/>
            <person name="Bills G."/>
            <person name="Bluhm B."/>
            <person name="Cannon C."/>
            <person name="Castanera R."/>
            <person name="Culley D."/>
            <person name="Daum C."/>
            <person name="Ezra D."/>
            <person name="Gonzalez J."/>
            <person name="Henrissat B."/>
            <person name="Kuo A."/>
            <person name="Liang C."/>
            <person name="Lipzen A."/>
            <person name="Lutzoni F."/>
            <person name="Magnuson J."/>
            <person name="Mondo S."/>
            <person name="Nolan M."/>
            <person name="Ohm R."/>
            <person name="Pangilinan J."/>
            <person name="Park H.-J."/>
            <person name="Ramirez L."/>
            <person name="Alfaro M."/>
            <person name="Sun H."/>
            <person name="Tritt A."/>
            <person name="Yoshinaga Y."/>
            <person name="Zwiers L.-H."/>
            <person name="Turgeon B."/>
            <person name="Goodwin S."/>
            <person name="Spatafora J."/>
            <person name="Crous P."/>
            <person name="Grigoriev I."/>
        </authorList>
    </citation>
    <scope>NUCLEOTIDE SEQUENCE</scope>
    <source>
        <strain evidence="2">CBS 110217</strain>
    </source>
</reference>
<organism evidence="2 3">
    <name type="scientific">Setomelanomma holmii</name>
    <dbReference type="NCBI Taxonomy" id="210430"/>
    <lineage>
        <taxon>Eukaryota</taxon>
        <taxon>Fungi</taxon>
        <taxon>Dikarya</taxon>
        <taxon>Ascomycota</taxon>
        <taxon>Pezizomycotina</taxon>
        <taxon>Dothideomycetes</taxon>
        <taxon>Pleosporomycetidae</taxon>
        <taxon>Pleosporales</taxon>
        <taxon>Pleosporineae</taxon>
        <taxon>Phaeosphaeriaceae</taxon>
        <taxon>Setomelanomma</taxon>
    </lineage>
</organism>
<dbReference type="InterPro" id="IPR010730">
    <property type="entry name" value="HET"/>
</dbReference>
<evidence type="ECO:0000259" key="1">
    <source>
        <dbReference type="Pfam" id="PF06985"/>
    </source>
</evidence>
<dbReference type="PANTHER" id="PTHR24148">
    <property type="entry name" value="ANKYRIN REPEAT DOMAIN-CONTAINING PROTEIN 39 HOMOLOG-RELATED"/>
    <property type="match status" value="1"/>
</dbReference>
<dbReference type="OrthoDB" id="2157530at2759"/>
<proteinExistence type="predicted"/>
<accession>A0A9P4LSW7</accession>
<feature type="non-terminal residue" evidence="2">
    <location>
        <position position="1"/>
    </location>
</feature>